<dbReference type="RefSeq" id="WP_369334834.1">
    <property type="nucleotide sequence ID" value="NZ_JAIVFK010000009.1"/>
</dbReference>
<keyword evidence="4" id="KW-1185">Reference proteome</keyword>
<accession>A0ABS9Z850</accession>
<feature type="transmembrane region" description="Helical" evidence="2">
    <location>
        <begin position="39"/>
        <end position="57"/>
    </location>
</feature>
<comment type="caution">
    <text evidence="3">The sequence shown here is derived from an EMBL/GenBank/DDBJ whole genome shotgun (WGS) entry which is preliminary data.</text>
</comment>
<keyword evidence="2" id="KW-0812">Transmembrane</keyword>
<evidence type="ECO:0000313" key="3">
    <source>
        <dbReference type="EMBL" id="MCI4683616.1"/>
    </source>
</evidence>
<sequence>MVPKPVLALGWAGAFPFMFLCLAAILGRGPVAQDAINMLLLYGAVILAFMGGAQWGLEMANAGCGLDDRPDHRFRRRPFDRGAKRLTRGPGKKTFTRRA</sequence>
<name>A0ABS9Z850_9HYPH</name>
<organism evidence="3 4">
    <name type="scientific">Candidatus Rhodoblastus alkanivorans</name>
    <dbReference type="NCBI Taxonomy" id="2954117"/>
    <lineage>
        <taxon>Bacteria</taxon>
        <taxon>Pseudomonadati</taxon>
        <taxon>Pseudomonadota</taxon>
        <taxon>Alphaproteobacteria</taxon>
        <taxon>Hyphomicrobiales</taxon>
        <taxon>Rhodoblastaceae</taxon>
        <taxon>Rhodoblastus</taxon>
    </lineage>
</organism>
<dbReference type="InterPro" id="IPR021836">
    <property type="entry name" value="DUF3429"/>
</dbReference>
<dbReference type="EMBL" id="JAIVFP010000001">
    <property type="protein sequence ID" value="MCI4683616.1"/>
    <property type="molecule type" value="Genomic_DNA"/>
</dbReference>
<reference evidence="3" key="1">
    <citation type="journal article" date="2022" name="ISME J.">
        <title>Identification of active gaseous-alkane degraders at natural gas seeps.</title>
        <authorList>
            <person name="Farhan Ul Haque M."/>
            <person name="Hernandez M."/>
            <person name="Crombie A.T."/>
            <person name="Murrell J.C."/>
        </authorList>
    </citation>
    <scope>NUCLEOTIDE SEQUENCE</scope>
    <source>
        <strain evidence="3">PC2</strain>
    </source>
</reference>
<evidence type="ECO:0000313" key="4">
    <source>
        <dbReference type="Proteomes" id="UP001139104"/>
    </source>
</evidence>
<evidence type="ECO:0000256" key="2">
    <source>
        <dbReference type="SAM" id="Phobius"/>
    </source>
</evidence>
<dbReference type="Pfam" id="PF11911">
    <property type="entry name" value="DUF3429"/>
    <property type="match status" value="1"/>
</dbReference>
<keyword evidence="2" id="KW-1133">Transmembrane helix</keyword>
<feature type="region of interest" description="Disordered" evidence="1">
    <location>
        <begin position="75"/>
        <end position="99"/>
    </location>
</feature>
<protein>
    <submittedName>
        <fullName evidence="3">DUF3429 domain-containing protein</fullName>
    </submittedName>
</protein>
<evidence type="ECO:0000256" key="1">
    <source>
        <dbReference type="SAM" id="MobiDB-lite"/>
    </source>
</evidence>
<dbReference type="Proteomes" id="UP001139104">
    <property type="component" value="Unassembled WGS sequence"/>
</dbReference>
<feature type="compositionally biased region" description="Basic residues" evidence="1">
    <location>
        <begin position="84"/>
        <end position="99"/>
    </location>
</feature>
<gene>
    <name evidence="3" type="ORF">K2U94_12700</name>
</gene>
<keyword evidence="2" id="KW-0472">Membrane</keyword>
<proteinExistence type="predicted"/>
<feature type="transmembrane region" description="Helical" evidence="2">
    <location>
        <begin position="6"/>
        <end position="27"/>
    </location>
</feature>